<dbReference type="InterPro" id="IPR001810">
    <property type="entry name" value="F-box_dom"/>
</dbReference>
<evidence type="ECO:0000256" key="1">
    <source>
        <dbReference type="SAM" id="MobiDB-lite"/>
    </source>
</evidence>
<dbReference type="Pfam" id="PF12937">
    <property type="entry name" value="F-box-like"/>
    <property type="match status" value="1"/>
</dbReference>
<evidence type="ECO:0000259" key="2">
    <source>
        <dbReference type="PROSITE" id="PS50181"/>
    </source>
</evidence>
<name>A0A1D2VS66_9ASCO</name>
<dbReference type="SUPFAM" id="SSF81383">
    <property type="entry name" value="F-box domain"/>
    <property type="match status" value="1"/>
</dbReference>
<dbReference type="EMBL" id="KV454475">
    <property type="protein sequence ID" value="ODV64428.1"/>
    <property type="molecule type" value="Genomic_DNA"/>
</dbReference>
<sequence>MMQITRLPKEIIEHIFENLSTKDLVSCSIANKLFSLYSLSRLYRNILVVTNSAYIIDQNGTDASEWTFLRYRNLVKFIAVVLDPNSITHRILPLKDAISNIKIMYDNNQFNILINGSLNISEKNYSNVSGYYNSVINDPNYGSIVSDSDSDDNNDGSDDNNDEIDNTLYGDNNNDEFFNDAIQNEEITLSDNNLKESSNFFSYHDLNDLLYSFSLNNSSVSQPDSMISHNKNYDINFLNLLSNLNNLHSINIVQPTHVSHHYSVYNHNYNILSFYNNISKSINLNSKTILNYWRFNFSLFSNFNSIISFQNLKKLDLLLDDIISINTNTRINFDNFDDNNNYNKYDSMIININTLKLFSHIETLNIRSTNINSFFDFLKKLYLFENDTGLPIFANLSSLSFSLIIQKLYFNCSDPNGMNENPNGNDFLKYFNKAFNINQLVQLEMNLGCNCPNNQYCNKCITTFLNDLFPKKCEKLKKLSITRIFLSRSIVQDNNDFNINNNNNELNNNVNVNPDTNQTENNSNDNDSDNNNHNNNYFEFLNNINKILGYFQNLSYLYLDLFNNEFIKKFKNDFINKLTDYLNKLKFNNGDDDELPWDYEYKQVLMKIYNIKTFKFNKEGKSETNYEEYVNDFFIKGYNKLSYTFFSKLRKNCSQLKTLIIPNLFNNFLINMINYNNFNEFYENKGYDPLLKFLDNCNCEKCKYIKKKLKILTIYYNEFGGGYTNYKNYKNYKELINYLINDIIDNYSLISFKNIDEINEEINNENYFNRENEISFKLSSNNSNLNFIKDNCLNLYNYKFNYRSENIKEHIYSYQFLNQDNLIRNEIKKINGGNSFNEFNENIIKERNKNEDFLIIKGNEFKCFIELINHCFEPILRFIFNFSSLKQIYFNGFLFELRNNEIVSNYSKFF</sequence>
<dbReference type="RefSeq" id="XP_020050735.1">
    <property type="nucleotide sequence ID" value="XM_020188854.1"/>
</dbReference>
<gene>
    <name evidence="3" type="ORF">ASCRUDRAFT_11735</name>
</gene>
<accession>A0A1D2VS66</accession>
<reference evidence="4" key="1">
    <citation type="submission" date="2016-05" db="EMBL/GenBank/DDBJ databases">
        <title>Comparative genomics of biotechnologically important yeasts.</title>
        <authorList>
            <consortium name="DOE Joint Genome Institute"/>
            <person name="Riley R."/>
            <person name="Haridas S."/>
            <person name="Wolfe K.H."/>
            <person name="Lopes M.R."/>
            <person name="Hittinger C.T."/>
            <person name="Goker M."/>
            <person name="Salamov A."/>
            <person name="Wisecaver J."/>
            <person name="Long T.M."/>
            <person name="Aerts A.L."/>
            <person name="Barry K."/>
            <person name="Choi C."/>
            <person name="Clum A."/>
            <person name="Coughlan A.Y."/>
            <person name="Deshpande S."/>
            <person name="Douglass A.P."/>
            <person name="Hanson S.J."/>
            <person name="Klenk H.-P."/>
            <person name="Labutti K."/>
            <person name="Lapidus A."/>
            <person name="Lindquist E."/>
            <person name="Lipzen A."/>
            <person name="Meier-Kolthoff J.P."/>
            <person name="Ohm R.A."/>
            <person name="Otillar R.P."/>
            <person name="Pangilinan J."/>
            <person name="Peng Y."/>
            <person name="Rokas A."/>
            <person name="Rosa C.A."/>
            <person name="Scheuner C."/>
            <person name="Sibirny A.A."/>
            <person name="Slot J.C."/>
            <person name="Stielow J.B."/>
            <person name="Sun H."/>
            <person name="Kurtzman C.P."/>
            <person name="Blackwell M."/>
            <person name="Grigoriev I.V."/>
            <person name="Jeffries T.W."/>
        </authorList>
    </citation>
    <scope>NUCLEOTIDE SEQUENCE [LARGE SCALE GENOMIC DNA]</scope>
    <source>
        <strain evidence="4">DSM 1968</strain>
    </source>
</reference>
<dbReference type="GeneID" id="30962490"/>
<dbReference type="SMART" id="SM00256">
    <property type="entry name" value="FBOX"/>
    <property type="match status" value="1"/>
</dbReference>
<evidence type="ECO:0000313" key="3">
    <source>
        <dbReference type="EMBL" id="ODV64428.1"/>
    </source>
</evidence>
<dbReference type="CDD" id="cd09917">
    <property type="entry name" value="F-box_SF"/>
    <property type="match status" value="1"/>
</dbReference>
<proteinExistence type="predicted"/>
<evidence type="ECO:0000313" key="4">
    <source>
        <dbReference type="Proteomes" id="UP000095038"/>
    </source>
</evidence>
<dbReference type="PROSITE" id="PS50181">
    <property type="entry name" value="FBOX"/>
    <property type="match status" value="1"/>
</dbReference>
<feature type="region of interest" description="Disordered" evidence="1">
    <location>
        <begin position="501"/>
        <end position="532"/>
    </location>
</feature>
<dbReference type="Proteomes" id="UP000095038">
    <property type="component" value="Unassembled WGS sequence"/>
</dbReference>
<feature type="compositionally biased region" description="Acidic residues" evidence="1">
    <location>
        <begin position="148"/>
        <end position="165"/>
    </location>
</feature>
<dbReference type="AlphaFoldDB" id="A0A1D2VS66"/>
<organism evidence="3 4">
    <name type="scientific">Ascoidea rubescens DSM 1968</name>
    <dbReference type="NCBI Taxonomy" id="1344418"/>
    <lineage>
        <taxon>Eukaryota</taxon>
        <taxon>Fungi</taxon>
        <taxon>Dikarya</taxon>
        <taxon>Ascomycota</taxon>
        <taxon>Saccharomycotina</taxon>
        <taxon>Saccharomycetes</taxon>
        <taxon>Ascoideaceae</taxon>
        <taxon>Ascoidea</taxon>
    </lineage>
</organism>
<dbReference type="InParanoid" id="A0A1D2VS66"/>
<dbReference type="InterPro" id="IPR036047">
    <property type="entry name" value="F-box-like_dom_sf"/>
</dbReference>
<protein>
    <recommendedName>
        <fullName evidence="2">F-box domain-containing protein</fullName>
    </recommendedName>
</protein>
<feature type="region of interest" description="Disordered" evidence="1">
    <location>
        <begin position="143"/>
        <end position="169"/>
    </location>
</feature>
<feature type="domain" description="F-box" evidence="2">
    <location>
        <begin position="1"/>
        <end position="46"/>
    </location>
</feature>
<keyword evidence="4" id="KW-1185">Reference proteome</keyword>